<reference evidence="2" key="6">
    <citation type="journal article" date="2002" name="Nature">
        <title>Analysis of the mouse transcriptome based on functional annotation of 60,770 full-length cDNAs.</title>
        <authorList>
            <consortium name="The FANTOM Consortium and the RIKEN Genome Exploration Research Group Phase I and II Team"/>
        </authorList>
    </citation>
    <scope>NUCLEOTIDE SEQUENCE</scope>
    <source>
        <strain evidence="2">C57BL/6J</strain>
        <tissue evidence="2">Heart</tissue>
    </source>
</reference>
<dbReference type="AlphaFoldDB" id="Q8C7C0"/>
<accession>Q8C7C0</accession>
<evidence type="ECO:0000256" key="1">
    <source>
        <dbReference type="SAM" id="MobiDB-lite"/>
    </source>
</evidence>
<feature type="compositionally biased region" description="Basic and acidic residues" evidence="1">
    <location>
        <begin position="126"/>
        <end position="142"/>
    </location>
</feature>
<reference evidence="2" key="1">
    <citation type="journal article" date="1999" name="Methods Enzymol.">
        <title>High-efficiency full-length cDNA cloning.</title>
        <authorList>
            <person name="Carninci P."/>
            <person name="Hayashizaki Y."/>
        </authorList>
    </citation>
    <scope>NUCLEOTIDE SEQUENCE</scope>
    <source>
        <strain evidence="2">C57BL/6J</strain>
        <tissue evidence="2">Heart</tissue>
    </source>
</reference>
<feature type="compositionally biased region" description="Basic and acidic residues" evidence="1">
    <location>
        <begin position="152"/>
        <end position="161"/>
    </location>
</feature>
<sequence>MTLHTLHGCLPASLSRSDRAPGPQPSTYLHVGEGRLEQVEHLAVGQYVAAGHLIIGALARLPLGLLVKDIALADPPHLVAAALGRQHGHGQHLAQVHRAPVGRHLGLPCRRLAAQAEEAEAAGQEARVEVVEHPEPQQEKYGHPQRGQADAHGGHGARDRR</sequence>
<dbReference type="EMBL" id="AK052165">
    <property type="protein sequence ID" value="BAC34865.1"/>
    <property type="molecule type" value="mRNA"/>
</dbReference>
<protein>
    <submittedName>
        <fullName evidence="2">Uncharacterized protein</fullName>
    </submittedName>
</protein>
<reference evidence="2" key="7">
    <citation type="journal article" date="2005" name="Science">
        <title>The Transcriptional Landscape of the Mammalian Genome.</title>
        <authorList>
            <consortium name="The FANTOM Consortium"/>
            <consortium name="Riken Genome Exploration Research Group and Genome Science Group (Genome Network Project Core Group)"/>
        </authorList>
    </citation>
    <scope>NUCLEOTIDE SEQUENCE</scope>
    <source>
        <strain evidence="2">C57BL/6J</strain>
        <tissue evidence="2">Heart</tissue>
    </source>
</reference>
<organism evidence="2">
    <name type="scientific">Mus musculus</name>
    <name type="common">Mouse</name>
    <dbReference type="NCBI Taxonomy" id="10090"/>
    <lineage>
        <taxon>Eukaryota</taxon>
        <taxon>Metazoa</taxon>
        <taxon>Chordata</taxon>
        <taxon>Craniata</taxon>
        <taxon>Vertebrata</taxon>
        <taxon>Euteleostomi</taxon>
        <taxon>Mammalia</taxon>
        <taxon>Eutheria</taxon>
        <taxon>Euarchontoglires</taxon>
        <taxon>Glires</taxon>
        <taxon>Rodentia</taxon>
        <taxon>Myomorpha</taxon>
        <taxon>Muroidea</taxon>
        <taxon>Muridae</taxon>
        <taxon>Murinae</taxon>
        <taxon>Mus</taxon>
        <taxon>Mus</taxon>
    </lineage>
</organism>
<evidence type="ECO:0000313" key="2">
    <source>
        <dbReference type="EMBL" id="BAC34865.1"/>
    </source>
</evidence>
<reference evidence="2" key="2">
    <citation type="journal article" date="2000" name="Genome Res.">
        <title>Normalization and subtraction of cap-trapper-selected cDNAs to prepare full-length cDNA libraries for rapid discovery of new genes.</title>
        <authorList>
            <person name="Carninci P."/>
            <person name="Shibata Y."/>
            <person name="Hayatsu N."/>
            <person name="Sugahara Y."/>
            <person name="Shibata K."/>
            <person name="Itoh M."/>
            <person name="Konno H."/>
            <person name="Okazaki Y."/>
            <person name="Muramatsu M."/>
            <person name="Hayashizaki Y."/>
        </authorList>
    </citation>
    <scope>NUCLEOTIDE SEQUENCE</scope>
    <source>
        <strain evidence="2">C57BL/6J</strain>
        <tissue evidence="2">Heart</tissue>
    </source>
</reference>
<name>Q8C7C0_MOUSE</name>
<reference evidence="2" key="8">
    <citation type="journal article" date="2005" name="Science">
        <title>Antisense Transcription in the Mammalian Transcriptome.</title>
        <authorList>
            <consortium name="RIKEN Genome Exploration Research Group and Genome Science Group (Genome Network Project Core Group) and the FANTOM Consortium"/>
        </authorList>
    </citation>
    <scope>NUCLEOTIDE SEQUENCE</scope>
    <source>
        <strain evidence="2">C57BL/6J</strain>
        <tissue evidence="2">Heart</tissue>
    </source>
</reference>
<feature type="region of interest" description="Disordered" evidence="1">
    <location>
        <begin position="118"/>
        <end position="161"/>
    </location>
</feature>
<reference evidence="2" key="4">
    <citation type="journal article" date="2001" name="Nature">
        <title>Functional annotation of a full-length mouse cDNA collection.</title>
        <authorList>
            <consortium name="The RIKEN Genome Exploration Research Group Phase II Team and the FANTOM Consortium"/>
        </authorList>
    </citation>
    <scope>NUCLEOTIDE SEQUENCE</scope>
    <source>
        <strain evidence="2">C57BL/6J</strain>
        <tissue evidence="2">Heart</tissue>
    </source>
</reference>
<reference evidence="2" key="3">
    <citation type="journal article" date="2000" name="Genome Res.">
        <title>RIKEN integrated sequence analysis (RISA) system--384-format sequencing pipeline with 384 multicapillary sequencer.</title>
        <authorList>
            <person name="Shibata K."/>
            <person name="Itoh M."/>
            <person name="Aizawa K."/>
            <person name="Nagaoka S."/>
            <person name="Sasaki N."/>
            <person name="Carninci P."/>
            <person name="Konno H."/>
            <person name="Akiyama J."/>
            <person name="Nishi K."/>
            <person name="Kitsunai T."/>
            <person name="Tashiro H."/>
            <person name="Itoh M."/>
            <person name="Sumi N."/>
            <person name="Ishii Y."/>
            <person name="Nakamura S."/>
            <person name="Hazama M."/>
            <person name="Nishine T."/>
            <person name="Harada A."/>
            <person name="Yamamoto R."/>
            <person name="Matsumoto H."/>
            <person name="Sakaguchi S."/>
            <person name="Ikegami T."/>
            <person name="Kashiwagi K."/>
            <person name="Fujiwake S."/>
            <person name="Inoue K."/>
            <person name="Togawa Y."/>
            <person name="Izawa M."/>
            <person name="Ohara E."/>
            <person name="Watahiki M."/>
            <person name="Yoneda Y."/>
            <person name="Ishikawa T."/>
            <person name="Ozawa K."/>
            <person name="Tanaka T."/>
            <person name="Matsuura S."/>
            <person name="Kawai J."/>
            <person name="Okazaki Y."/>
            <person name="Muramatsu M."/>
            <person name="Inoue Y."/>
            <person name="Kira A."/>
            <person name="Hayashizaki Y."/>
        </authorList>
    </citation>
    <scope>NUCLEOTIDE SEQUENCE</scope>
    <source>
        <strain evidence="2">C57BL/6J</strain>
        <tissue evidence="2">Heart</tissue>
    </source>
</reference>
<proteinExistence type="evidence at transcript level"/>
<reference evidence="2" key="5">
    <citation type="submission" date="2001-07" db="EMBL/GenBank/DDBJ databases">
        <authorList>
            <person name="Adachi J."/>
            <person name="Aizawa K."/>
            <person name="Akimura T."/>
            <person name="Arakawa T."/>
            <person name="Bono H."/>
            <person name="Carninci P."/>
            <person name="Fukuda S."/>
            <person name="Furuno M."/>
            <person name="Hanagaki T."/>
            <person name="Hara A."/>
            <person name="Hashizume W."/>
            <person name="Hayashida K."/>
            <person name="Hayatsu N."/>
            <person name="Hiramoto K."/>
            <person name="Hiraoka T."/>
            <person name="Hirozane T."/>
            <person name="Hori F."/>
            <person name="Imotani K."/>
            <person name="Ishii Y."/>
            <person name="Itoh M."/>
            <person name="Kagawa I."/>
            <person name="Kasukawa T."/>
            <person name="Katoh H."/>
            <person name="Kawai J."/>
            <person name="Kojima Y."/>
            <person name="Kondo S."/>
            <person name="Konno H."/>
            <person name="Kouda M."/>
            <person name="Koya S."/>
            <person name="Kurihara C."/>
            <person name="Matsuyama T."/>
            <person name="Miyazaki A."/>
            <person name="Murata M."/>
            <person name="Nakamura M."/>
            <person name="Nishi K."/>
            <person name="Nomura K."/>
            <person name="Numazaki R."/>
            <person name="Ohno M."/>
            <person name="Ohsato N."/>
            <person name="Okazaki Y."/>
            <person name="Saito R."/>
            <person name="Saitoh H."/>
            <person name="Sakai C."/>
            <person name="Sakai K."/>
            <person name="Sakazume N."/>
            <person name="Sano H."/>
            <person name="Sasaki D."/>
            <person name="Shibata K."/>
            <person name="Shinagawa A."/>
            <person name="Shiraki T."/>
            <person name="Sogabe Y."/>
            <person name="Tagami M."/>
            <person name="Tagawa A."/>
            <person name="Takahashi F."/>
            <person name="Takaku-Akahira S."/>
            <person name="Takeda Y."/>
            <person name="Tanaka T."/>
            <person name="Tomaru A."/>
            <person name="Toya T."/>
            <person name="Yasunishi A."/>
            <person name="Muramatsu M."/>
            <person name="Hayashizaki Y."/>
        </authorList>
    </citation>
    <scope>NUCLEOTIDE SEQUENCE</scope>
    <source>
        <strain evidence="2">C57BL/6J</strain>
        <tissue evidence="2">Heart</tissue>
    </source>
</reference>